<dbReference type="GO" id="GO:0043093">
    <property type="term" value="P:FtsZ-dependent cytokinesis"/>
    <property type="evidence" value="ECO:0007669"/>
    <property type="project" value="UniProtKB-UniRule"/>
</dbReference>
<keyword evidence="4 5" id="KW-0131">Cell cycle</keyword>
<evidence type="ECO:0000256" key="1">
    <source>
        <dbReference type="ARBA" id="ARBA00022475"/>
    </source>
</evidence>
<dbReference type="Pfam" id="PF14450">
    <property type="entry name" value="FtsA"/>
    <property type="match status" value="1"/>
</dbReference>
<dbReference type="Pfam" id="PF02491">
    <property type="entry name" value="SHS2_FTSA"/>
    <property type="match status" value="1"/>
</dbReference>
<dbReference type="PIRSF" id="PIRSF003101">
    <property type="entry name" value="FtsA"/>
    <property type="match status" value="1"/>
</dbReference>
<protein>
    <recommendedName>
        <fullName evidence="5 6">Cell division protein FtsA</fullName>
    </recommendedName>
</protein>
<dbReference type="AlphaFoldDB" id="A0A1G2H3Z0"/>
<comment type="caution">
    <text evidence="8">The sequence shown here is derived from an EMBL/GenBank/DDBJ whole genome shotgun (WGS) entry which is preliminary data.</text>
</comment>
<keyword evidence="1 5" id="KW-1003">Cell membrane</keyword>
<comment type="similarity">
    <text evidence="5 6">Belongs to the FtsA/MreB family.</text>
</comment>
<evidence type="ECO:0000256" key="3">
    <source>
        <dbReference type="ARBA" id="ARBA00023136"/>
    </source>
</evidence>
<dbReference type="PANTHER" id="PTHR32432:SF4">
    <property type="entry name" value="CELL DIVISION PROTEIN FTSA"/>
    <property type="match status" value="1"/>
</dbReference>
<evidence type="ECO:0000313" key="8">
    <source>
        <dbReference type="EMBL" id="OGZ56931.1"/>
    </source>
</evidence>
<sequence>MARQQHFVGLDIGSSIIRAVALQKTEGQGLAVTGAAEHSTEGVRRGALVSPEIVAKNIQRVFLDLKKHFSVVENHATVSIGEPRMTTYVSKGVVSVSRADGEVTREDVTRALDAAETALPRLGNREIIHSFPLFYSIDRDTHIREPVGLIGMKLEVEVLFVAAFTPHVKSILKAMEIADIAIEDIVAAPYAASFHVLSRKQKEVGSLILDIGAQTSTMAVFEEGLMVSLEIIPVGSGHITYDIGLGFQIDLPSAERVKRNMSAFLEQGKKEIRLSDFPKNFESTFSQRKLRDIVSARLGDIFELAQKQLKKIERAELLPAGVILVGGGARLGGIADAAREELKLPAEIGAGISGLAGKKELIEGPEWATAAGLARYSTEQYQPVGRFGEFFALPISRHIVKILKALVP</sequence>
<keyword evidence="2 5" id="KW-0132">Cell division</keyword>
<evidence type="ECO:0000313" key="9">
    <source>
        <dbReference type="Proteomes" id="UP000177954"/>
    </source>
</evidence>
<evidence type="ECO:0000256" key="2">
    <source>
        <dbReference type="ARBA" id="ARBA00022618"/>
    </source>
</evidence>
<comment type="function">
    <text evidence="5 6">Cell division protein that is involved in the assembly of the Z ring. May serve as a membrane anchor for the Z ring.</text>
</comment>
<dbReference type="HAMAP" id="MF_02033">
    <property type="entry name" value="FtsA"/>
    <property type="match status" value="1"/>
</dbReference>
<keyword evidence="3 5" id="KW-0472">Membrane</keyword>
<comment type="subcellular location">
    <subcellularLocation>
        <location evidence="5">Cell membrane</location>
        <topology evidence="5">Peripheral membrane protein</topology>
        <orientation evidence="5">Cytoplasmic side</orientation>
    </subcellularLocation>
    <text evidence="5">Localizes to the Z ring in an FtsZ-dependent manner. Targeted to the membrane through a conserved C-terminal amphipathic helix.</text>
</comment>
<dbReference type="SMART" id="SM00842">
    <property type="entry name" value="FtsA"/>
    <property type="match status" value="1"/>
</dbReference>
<dbReference type="Proteomes" id="UP000177954">
    <property type="component" value="Unassembled WGS sequence"/>
</dbReference>
<dbReference type="Gene3D" id="3.30.420.40">
    <property type="match status" value="2"/>
</dbReference>
<evidence type="ECO:0000256" key="4">
    <source>
        <dbReference type="ARBA" id="ARBA00023306"/>
    </source>
</evidence>
<dbReference type="InterPro" id="IPR003494">
    <property type="entry name" value="SHS2_FtsA"/>
</dbReference>
<reference evidence="8 9" key="1">
    <citation type="journal article" date="2016" name="Nat. Commun.">
        <title>Thousands of microbial genomes shed light on interconnected biogeochemical processes in an aquifer system.</title>
        <authorList>
            <person name="Anantharaman K."/>
            <person name="Brown C.T."/>
            <person name="Hug L.A."/>
            <person name="Sharon I."/>
            <person name="Castelle C.J."/>
            <person name="Probst A.J."/>
            <person name="Thomas B.C."/>
            <person name="Singh A."/>
            <person name="Wilkins M.J."/>
            <person name="Karaoz U."/>
            <person name="Brodie E.L."/>
            <person name="Williams K.H."/>
            <person name="Hubbard S.S."/>
            <person name="Banfield J.F."/>
        </authorList>
    </citation>
    <scope>NUCLEOTIDE SEQUENCE [LARGE SCALE GENOMIC DNA]</scope>
</reference>
<evidence type="ECO:0000256" key="5">
    <source>
        <dbReference type="HAMAP-Rule" id="MF_02033"/>
    </source>
</evidence>
<dbReference type="PANTHER" id="PTHR32432">
    <property type="entry name" value="CELL DIVISION PROTEIN FTSA-RELATED"/>
    <property type="match status" value="1"/>
</dbReference>
<dbReference type="STRING" id="1802129.A3J04_04205"/>
<dbReference type="InterPro" id="IPR020823">
    <property type="entry name" value="Cell_div_FtsA"/>
</dbReference>
<accession>A0A1G2H3Z0</accession>
<comment type="subunit">
    <text evidence="5">Self-interacts. Interacts with FtsZ.</text>
</comment>
<dbReference type="InterPro" id="IPR043129">
    <property type="entry name" value="ATPase_NBD"/>
</dbReference>
<feature type="domain" description="SHS2" evidence="7">
    <location>
        <begin position="7"/>
        <end position="196"/>
    </location>
</feature>
<dbReference type="SUPFAM" id="SSF53067">
    <property type="entry name" value="Actin-like ATPase domain"/>
    <property type="match status" value="2"/>
</dbReference>
<name>A0A1G2H3Z0_9BACT</name>
<organism evidence="8 9">
    <name type="scientific">Candidatus Ryanbacteria bacterium RIFCSPLOWO2_02_FULL_47_14</name>
    <dbReference type="NCBI Taxonomy" id="1802129"/>
    <lineage>
        <taxon>Bacteria</taxon>
        <taxon>Candidatus Ryaniibacteriota</taxon>
    </lineage>
</organism>
<proteinExistence type="inferred from homology"/>
<evidence type="ECO:0000259" key="7">
    <source>
        <dbReference type="SMART" id="SM00842"/>
    </source>
</evidence>
<dbReference type="GO" id="GO:0009898">
    <property type="term" value="C:cytoplasmic side of plasma membrane"/>
    <property type="evidence" value="ECO:0007669"/>
    <property type="project" value="UniProtKB-UniRule"/>
</dbReference>
<dbReference type="GO" id="GO:0032153">
    <property type="term" value="C:cell division site"/>
    <property type="evidence" value="ECO:0007669"/>
    <property type="project" value="UniProtKB-UniRule"/>
</dbReference>
<evidence type="ECO:0000256" key="6">
    <source>
        <dbReference type="PIRNR" id="PIRNR003101"/>
    </source>
</evidence>
<dbReference type="InterPro" id="IPR050696">
    <property type="entry name" value="FtsA/MreB"/>
</dbReference>
<dbReference type="EMBL" id="MHNZ01000005">
    <property type="protein sequence ID" value="OGZ56931.1"/>
    <property type="molecule type" value="Genomic_DNA"/>
</dbReference>
<gene>
    <name evidence="5" type="primary">ftsA</name>
    <name evidence="8" type="ORF">A3J04_04205</name>
</gene>
<dbReference type="NCBIfam" id="TIGR01174">
    <property type="entry name" value="ftsA"/>
    <property type="match status" value="1"/>
</dbReference>